<keyword evidence="6" id="KW-0862">Zinc</keyword>
<protein>
    <submittedName>
        <fullName evidence="11">Caltractin like</fullName>
    </submittedName>
</protein>
<dbReference type="PROSITE" id="PS50222">
    <property type="entry name" value="EF_HAND_2"/>
    <property type="match status" value="4"/>
</dbReference>
<dbReference type="Pfam" id="PF00036">
    <property type="entry name" value="EF-hand_1"/>
    <property type="match status" value="1"/>
</dbReference>
<feature type="domain" description="EF-hand" evidence="10">
    <location>
        <begin position="54"/>
        <end position="83"/>
    </location>
</feature>
<dbReference type="InterPro" id="IPR002048">
    <property type="entry name" value="EF_hand_dom"/>
</dbReference>
<feature type="region of interest" description="Disordered" evidence="9">
    <location>
        <begin position="326"/>
        <end position="372"/>
    </location>
</feature>
<name>A0A2R6Q1F4_ACTCC</name>
<evidence type="ECO:0000256" key="2">
    <source>
        <dbReference type="ARBA" id="ARBA00022707"/>
    </source>
</evidence>
<dbReference type="GO" id="GO:0005509">
    <property type="term" value="F:calcium ion binding"/>
    <property type="evidence" value="ECO:0007669"/>
    <property type="project" value="InterPro"/>
</dbReference>
<accession>A0A2R6Q1F4</accession>
<feature type="domain" description="EF-hand" evidence="10">
    <location>
        <begin position="190"/>
        <end position="225"/>
    </location>
</feature>
<evidence type="ECO:0000256" key="1">
    <source>
        <dbReference type="ARBA" id="ARBA00006049"/>
    </source>
</evidence>
<dbReference type="SUPFAM" id="SSF47473">
    <property type="entry name" value="EF-hand"/>
    <property type="match status" value="1"/>
</dbReference>
<reference evidence="12" key="2">
    <citation type="journal article" date="2018" name="BMC Genomics">
        <title>A manually annotated Actinidia chinensis var. chinensis (kiwifruit) genome highlights the challenges associated with draft genomes and gene prediction in plants.</title>
        <authorList>
            <person name="Pilkington S.M."/>
            <person name="Crowhurst R."/>
            <person name="Hilario E."/>
            <person name="Nardozza S."/>
            <person name="Fraser L."/>
            <person name="Peng Y."/>
            <person name="Gunaseelan K."/>
            <person name="Simpson R."/>
            <person name="Tahir J."/>
            <person name="Deroles S.C."/>
            <person name="Templeton K."/>
            <person name="Luo Z."/>
            <person name="Davy M."/>
            <person name="Cheng C."/>
            <person name="McNeilage M."/>
            <person name="Scaglione D."/>
            <person name="Liu Y."/>
            <person name="Zhang Q."/>
            <person name="Datson P."/>
            <person name="De Silva N."/>
            <person name="Gardiner S.E."/>
            <person name="Bassett H."/>
            <person name="Chagne D."/>
            <person name="McCallum J."/>
            <person name="Dzierzon H."/>
            <person name="Deng C."/>
            <person name="Wang Y.Y."/>
            <person name="Barron L."/>
            <person name="Manako K."/>
            <person name="Bowen J."/>
            <person name="Foster T.M."/>
            <person name="Erridge Z.A."/>
            <person name="Tiffin H."/>
            <person name="Waite C.N."/>
            <person name="Davies K.M."/>
            <person name="Grierson E.P."/>
            <person name="Laing W.A."/>
            <person name="Kirk R."/>
            <person name="Chen X."/>
            <person name="Wood M."/>
            <person name="Montefiori M."/>
            <person name="Brummell D.A."/>
            <person name="Schwinn K.E."/>
            <person name="Catanach A."/>
            <person name="Fullerton C."/>
            <person name="Li D."/>
            <person name="Meiyalaghan S."/>
            <person name="Nieuwenhuizen N."/>
            <person name="Read N."/>
            <person name="Prakash R."/>
            <person name="Hunter D."/>
            <person name="Zhang H."/>
            <person name="McKenzie M."/>
            <person name="Knabel M."/>
            <person name="Harris A."/>
            <person name="Allan A.C."/>
            <person name="Gleave A."/>
            <person name="Chen A."/>
            <person name="Janssen B.J."/>
            <person name="Plunkett B."/>
            <person name="Ampomah-Dwamena C."/>
            <person name="Voogd C."/>
            <person name="Leif D."/>
            <person name="Lafferty D."/>
            <person name="Souleyre E.J.F."/>
            <person name="Varkonyi-Gasic E."/>
            <person name="Gambi F."/>
            <person name="Hanley J."/>
            <person name="Yao J.L."/>
            <person name="Cheung J."/>
            <person name="David K.M."/>
            <person name="Warren B."/>
            <person name="Marsh K."/>
            <person name="Snowden K.C."/>
            <person name="Lin-Wang K."/>
            <person name="Brian L."/>
            <person name="Martinez-Sanchez M."/>
            <person name="Wang M."/>
            <person name="Ileperuma N."/>
            <person name="Macnee N."/>
            <person name="Campin R."/>
            <person name="McAtee P."/>
            <person name="Drummond R.S.M."/>
            <person name="Espley R.V."/>
            <person name="Ireland H.S."/>
            <person name="Wu R."/>
            <person name="Atkinson R.G."/>
            <person name="Karunairetnam S."/>
            <person name="Bulley S."/>
            <person name="Chunkath S."/>
            <person name="Hanley Z."/>
            <person name="Storey R."/>
            <person name="Thrimawithana A.H."/>
            <person name="Thomson S."/>
            <person name="David C."/>
            <person name="Testolin R."/>
            <person name="Huang H."/>
            <person name="Hellens R.P."/>
            <person name="Schaffer R.J."/>
        </authorList>
    </citation>
    <scope>NUCLEOTIDE SEQUENCE [LARGE SCALE GENOMIC DNA]</scope>
    <source>
        <strain evidence="12">cv. Red5</strain>
    </source>
</reference>
<evidence type="ECO:0000256" key="8">
    <source>
        <dbReference type="ARBA" id="ARBA00023288"/>
    </source>
</evidence>
<evidence type="ECO:0000256" key="9">
    <source>
        <dbReference type="SAM" id="MobiDB-lite"/>
    </source>
</evidence>
<keyword evidence="4" id="KW-0677">Repeat</keyword>
<dbReference type="Gene3D" id="3.30.60.90">
    <property type="match status" value="1"/>
</dbReference>
<keyword evidence="12" id="KW-1185">Reference proteome</keyword>
<keyword evidence="7" id="KW-0106">Calcium</keyword>
<dbReference type="GO" id="GO:0008270">
    <property type="term" value="F:zinc ion binding"/>
    <property type="evidence" value="ECO:0007669"/>
    <property type="project" value="UniProtKB-KW"/>
</dbReference>
<dbReference type="Proteomes" id="UP000241394">
    <property type="component" value="Chromosome LG21"/>
</dbReference>
<reference evidence="11 12" key="1">
    <citation type="submission" date="2017-07" db="EMBL/GenBank/DDBJ databases">
        <title>An improved, manually edited Actinidia chinensis var. chinensis (kiwifruit) genome highlights the challenges associated with draft genomes and gene prediction in plants.</title>
        <authorList>
            <person name="Pilkington S."/>
            <person name="Crowhurst R."/>
            <person name="Hilario E."/>
            <person name="Nardozza S."/>
            <person name="Fraser L."/>
            <person name="Peng Y."/>
            <person name="Gunaseelan K."/>
            <person name="Simpson R."/>
            <person name="Tahir J."/>
            <person name="Deroles S."/>
            <person name="Templeton K."/>
            <person name="Luo Z."/>
            <person name="Davy M."/>
            <person name="Cheng C."/>
            <person name="Mcneilage M."/>
            <person name="Scaglione D."/>
            <person name="Liu Y."/>
            <person name="Zhang Q."/>
            <person name="Datson P."/>
            <person name="De Silva N."/>
            <person name="Gardiner S."/>
            <person name="Bassett H."/>
            <person name="Chagne D."/>
            <person name="Mccallum J."/>
            <person name="Dzierzon H."/>
            <person name="Deng C."/>
            <person name="Wang Y.-Y."/>
            <person name="Barron N."/>
            <person name="Manako K."/>
            <person name="Bowen J."/>
            <person name="Foster T."/>
            <person name="Erridge Z."/>
            <person name="Tiffin H."/>
            <person name="Waite C."/>
            <person name="Davies K."/>
            <person name="Grierson E."/>
            <person name="Laing W."/>
            <person name="Kirk R."/>
            <person name="Chen X."/>
            <person name="Wood M."/>
            <person name="Montefiori M."/>
            <person name="Brummell D."/>
            <person name="Schwinn K."/>
            <person name="Catanach A."/>
            <person name="Fullerton C."/>
            <person name="Li D."/>
            <person name="Meiyalaghan S."/>
            <person name="Nieuwenhuizen N."/>
            <person name="Read N."/>
            <person name="Prakash R."/>
            <person name="Hunter D."/>
            <person name="Zhang H."/>
            <person name="Mckenzie M."/>
            <person name="Knabel M."/>
            <person name="Harris A."/>
            <person name="Allan A."/>
            <person name="Chen A."/>
            <person name="Janssen B."/>
            <person name="Plunkett B."/>
            <person name="Dwamena C."/>
            <person name="Voogd C."/>
            <person name="Leif D."/>
            <person name="Lafferty D."/>
            <person name="Souleyre E."/>
            <person name="Varkonyi-Gasic E."/>
            <person name="Gambi F."/>
            <person name="Hanley J."/>
            <person name="Yao J.-L."/>
            <person name="Cheung J."/>
            <person name="David K."/>
            <person name="Warren B."/>
            <person name="Marsh K."/>
            <person name="Snowden K."/>
            <person name="Lin-Wang K."/>
            <person name="Brian L."/>
            <person name="Martinez-Sanchez M."/>
            <person name="Wang M."/>
            <person name="Ileperuma N."/>
            <person name="Macnee N."/>
            <person name="Campin R."/>
            <person name="Mcatee P."/>
            <person name="Drummond R."/>
            <person name="Espley R."/>
            <person name="Ireland H."/>
            <person name="Wu R."/>
            <person name="Atkinson R."/>
            <person name="Karunairetnam S."/>
            <person name="Bulley S."/>
            <person name="Chunkath S."/>
            <person name="Hanley Z."/>
            <person name="Storey R."/>
            <person name="Thrimawithana A."/>
            <person name="Thomson S."/>
            <person name="David C."/>
            <person name="Testolin R."/>
        </authorList>
    </citation>
    <scope>NUCLEOTIDE SEQUENCE [LARGE SCALE GENOMIC DNA]</scope>
    <source>
        <strain evidence="12">cv. Red5</strain>
        <tissue evidence="11">Young leaf</tissue>
    </source>
</reference>
<dbReference type="PROSITE" id="PS00018">
    <property type="entry name" value="EF_HAND_1"/>
    <property type="match status" value="3"/>
</dbReference>
<feature type="domain" description="EF-hand" evidence="10">
    <location>
        <begin position="18"/>
        <end position="53"/>
    </location>
</feature>
<dbReference type="EMBL" id="NKQK01000021">
    <property type="protein sequence ID" value="PSS00229.1"/>
    <property type="molecule type" value="Genomic_DNA"/>
</dbReference>
<keyword evidence="5" id="KW-0863">Zinc-finger</keyword>
<evidence type="ECO:0000256" key="4">
    <source>
        <dbReference type="ARBA" id="ARBA00022737"/>
    </source>
</evidence>
<organism evidence="11 12">
    <name type="scientific">Actinidia chinensis var. chinensis</name>
    <name type="common">Chinese soft-hair kiwi</name>
    <dbReference type="NCBI Taxonomy" id="1590841"/>
    <lineage>
        <taxon>Eukaryota</taxon>
        <taxon>Viridiplantae</taxon>
        <taxon>Streptophyta</taxon>
        <taxon>Embryophyta</taxon>
        <taxon>Tracheophyta</taxon>
        <taxon>Spermatophyta</taxon>
        <taxon>Magnoliopsida</taxon>
        <taxon>eudicotyledons</taxon>
        <taxon>Gunneridae</taxon>
        <taxon>Pentapetalae</taxon>
        <taxon>asterids</taxon>
        <taxon>Ericales</taxon>
        <taxon>Actinidiaceae</taxon>
        <taxon>Actinidia</taxon>
    </lineage>
</organism>
<dbReference type="PANTHER" id="PTHR23055">
    <property type="entry name" value="CALCIUM BINDING PROTEINS"/>
    <property type="match status" value="1"/>
</dbReference>
<evidence type="ECO:0000256" key="6">
    <source>
        <dbReference type="ARBA" id="ARBA00022833"/>
    </source>
</evidence>
<sequence length="403" mass="46903">MEEIREAAMARYENLFEDQKAEVKDLFTKMDSDGDGKVSLQEYLDHPKKDGYDQEMFELVDKDGDGYWDFDEFKTFEFIYKVRGFLICEGCSCYLWGTYYACLPCYDAGNDAFGYNLCCSCYRNKSFQHDHTDFRDNHRICQLRRPKRSQRNASKPVNRANPRTIIKDGEREMEEMHNAAMAYYKNLTEEQKQQARKLYELSDTNRDGTVSLEEFLDFLSEQNFSEYVPPNLFKLLDKNGNGTIDFEEFVTLYYIVKVCRGIITCDGCGGNLWGNIYFLCVECYYAGGRTYDLCCKCYHNKRFKHVHTAFLDSYVLLDRMQPKQLDRMQPKQQTQNNPTQGIITSRKGQGRRSNAQTGNTSKKGQVKRSNTKMERVRTAFELWEAGVVIGQTAFIASTMCTVM</sequence>
<dbReference type="InterPro" id="IPR028846">
    <property type="entry name" value="Recoverin"/>
</dbReference>
<comment type="similarity">
    <text evidence="1">Belongs to the recoverin family.</text>
</comment>
<keyword evidence="3" id="KW-0479">Metal-binding</keyword>
<comment type="caution">
    <text evidence="11">The sequence shown here is derived from an EMBL/GenBank/DDBJ whole genome shotgun (WGS) entry which is preliminary data.</text>
</comment>
<dbReference type="STRING" id="1590841.A0A2R6Q1F4"/>
<gene>
    <name evidence="11" type="ORF">CEY00_Acc24198</name>
</gene>
<dbReference type="SMART" id="SM00054">
    <property type="entry name" value="EFh"/>
    <property type="match status" value="4"/>
</dbReference>
<proteinExistence type="inferred from homology"/>
<dbReference type="InterPro" id="IPR018247">
    <property type="entry name" value="EF_Hand_1_Ca_BS"/>
</dbReference>
<evidence type="ECO:0000256" key="7">
    <source>
        <dbReference type="ARBA" id="ARBA00022837"/>
    </source>
</evidence>
<feature type="compositionally biased region" description="Polar residues" evidence="9">
    <location>
        <begin position="341"/>
        <end position="363"/>
    </location>
</feature>
<dbReference type="AlphaFoldDB" id="A0A2R6Q1F4"/>
<feature type="domain" description="EF-hand" evidence="10">
    <location>
        <begin position="231"/>
        <end position="259"/>
    </location>
</feature>
<evidence type="ECO:0000256" key="3">
    <source>
        <dbReference type="ARBA" id="ARBA00022723"/>
    </source>
</evidence>
<dbReference type="Gene3D" id="1.10.238.10">
    <property type="entry name" value="EF-hand"/>
    <property type="match status" value="2"/>
</dbReference>
<dbReference type="SUPFAM" id="SSF57850">
    <property type="entry name" value="RING/U-box"/>
    <property type="match status" value="1"/>
</dbReference>
<dbReference type="OMA" id="CERCWEM"/>
<evidence type="ECO:0000313" key="12">
    <source>
        <dbReference type="Proteomes" id="UP000241394"/>
    </source>
</evidence>
<dbReference type="Pfam" id="PF13202">
    <property type="entry name" value="EF-hand_5"/>
    <property type="match status" value="3"/>
</dbReference>
<keyword evidence="2" id="KW-0519">Myristate</keyword>
<dbReference type="InterPro" id="IPR011992">
    <property type="entry name" value="EF-hand-dom_pair"/>
</dbReference>
<dbReference type="OrthoDB" id="8785703at2759"/>
<dbReference type="InterPro" id="IPR043145">
    <property type="entry name" value="Znf_ZZ_sf"/>
</dbReference>
<feature type="compositionally biased region" description="Low complexity" evidence="9">
    <location>
        <begin position="330"/>
        <end position="340"/>
    </location>
</feature>
<evidence type="ECO:0000313" key="11">
    <source>
        <dbReference type="EMBL" id="PSS00229.1"/>
    </source>
</evidence>
<dbReference type="Gramene" id="PSS00229">
    <property type="protein sequence ID" value="PSS00229"/>
    <property type="gene ID" value="CEY00_Acc24198"/>
</dbReference>
<dbReference type="CDD" id="cd00051">
    <property type="entry name" value="EFh"/>
    <property type="match status" value="2"/>
</dbReference>
<evidence type="ECO:0000256" key="5">
    <source>
        <dbReference type="ARBA" id="ARBA00022771"/>
    </source>
</evidence>
<dbReference type="InParanoid" id="A0A2R6Q1F4"/>
<evidence type="ECO:0000259" key="10">
    <source>
        <dbReference type="PROSITE" id="PS50222"/>
    </source>
</evidence>
<dbReference type="PANTHER" id="PTHR23055:SF178">
    <property type="entry name" value="NEUROCALCIN HOMOLOG"/>
    <property type="match status" value="1"/>
</dbReference>
<keyword evidence="8" id="KW-0449">Lipoprotein</keyword>